<sequence length="298" mass="33880">MLKFTIRAICFLLIFTNTLLCFSCNNSTSSKESKLENNLAQPQKFGPVKKLFYNVPSPIQVTELMKKMDLPYQPDLMNSVNNADNYLSQADIAINIGIYGADLSYIRIYNQFQDAARYLAVIKKFTRELGIPEEQEKITAKRVEENIANQDSLLNIISETFTKSDSYLKENQRGGTAALIVFGGWIETLYLATNIIDLDKPQKELVSLIAQQKHSVKNLIGLLNQYRNDEKVNEILPDLKKLDAKFREIEQVKKTPSSLKSKNGKTIIQNKVTLTASNETIKSIHEINNRIRAKLTEL</sequence>
<feature type="signal peptide" evidence="1">
    <location>
        <begin position="1"/>
        <end position="23"/>
    </location>
</feature>
<dbReference type="RefSeq" id="WP_120240991.1">
    <property type="nucleotide sequence ID" value="NZ_RAPQ01000010.1"/>
</dbReference>
<feature type="chain" id="PRO_5019418488" description="PilJ/NarX-like methyl-accepting chemotaxis transducer" evidence="1">
    <location>
        <begin position="24"/>
        <end position="298"/>
    </location>
</feature>
<organism evidence="2 3">
    <name type="scientific">Marinifilum flexuosum</name>
    <dbReference type="NCBI Taxonomy" id="1117708"/>
    <lineage>
        <taxon>Bacteria</taxon>
        <taxon>Pseudomonadati</taxon>
        <taxon>Bacteroidota</taxon>
        <taxon>Bacteroidia</taxon>
        <taxon>Marinilabiliales</taxon>
        <taxon>Marinifilaceae</taxon>
    </lineage>
</organism>
<protein>
    <recommendedName>
        <fullName evidence="4">PilJ/NarX-like methyl-accepting chemotaxis transducer</fullName>
    </recommendedName>
</protein>
<accession>A0A419WXU4</accession>
<name>A0A419WXU4_9BACT</name>
<reference evidence="2 3" key="1">
    <citation type="submission" date="2018-09" db="EMBL/GenBank/DDBJ databases">
        <title>Genomic Encyclopedia of Archaeal and Bacterial Type Strains, Phase II (KMG-II): from individual species to whole genera.</title>
        <authorList>
            <person name="Goeker M."/>
        </authorList>
    </citation>
    <scope>NUCLEOTIDE SEQUENCE [LARGE SCALE GENOMIC DNA]</scope>
    <source>
        <strain evidence="2 3">DSM 21950</strain>
    </source>
</reference>
<evidence type="ECO:0008006" key="4">
    <source>
        <dbReference type="Google" id="ProtNLM"/>
    </source>
</evidence>
<keyword evidence="3" id="KW-1185">Reference proteome</keyword>
<dbReference type="Proteomes" id="UP000284531">
    <property type="component" value="Unassembled WGS sequence"/>
</dbReference>
<proteinExistence type="predicted"/>
<dbReference type="EMBL" id="RAPQ01000010">
    <property type="protein sequence ID" value="RKE00261.1"/>
    <property type="molecule type" value="Genomic_DNA"/>
</dbReference>
<gene>
    <name evidence="2" type="ORF">BXY64_3267</name>
</gene>
<dbReference type="OrthoDB" id="1116284at2"/>
<evidence type="ECO:0000256" key="1">
    <source>
        <dbReference type="SAM" id="SignalP"/>
    </source>
</evidence>
<evidence type="ECO:0000313" key="3">
    <source>
        <dbReference type="Proteomes" id="UP000284531"/>
    </source>
</evidence>
<evidence type="ECO:0000313" key="2">
    <source>
        <dbReference type="EMBL" id="RKE00261.1"/>
    </source>
</evidence>
<keyword evidence="1" id="KW-0732">Signal</keyword>
<comment type="caution">
    <text evidence="2">The sequence shown here is derived from an EMBL/GenBank/DDBJ whole genome shotgun (WGS) entry which is preliminary data.</text>
</comment>
<dbReference type="AlphaFoldDB" id="A0A419WXU4"/>